<keyword evidence="2" id="KW-1133">Transmembrane helix</keyword>
<organism evidence="3 4">
    <name type="scientific">Rubrivivax gelatinosus</name>
    <name type="common">Rhodocyclus gelatinosus</name>
    <name type="synonym">Rhodopseudomonas gelatinosa</name>
    <dbReference type="NCBI Taxonomy" id="28068"/>
    <lineage>
        <taxon>Bacteria</taxon>
        <taxon>Pseudomonadati</taxon>
        <taxon>Pseudomonadota</taxon>
        <taxon>Betaproteobacteria</taxon>
        <taxon>Burkholderiales</taxon>
        <taxon>Sphaerotilaceae</taxon>
        <taxon>Rubrivivax</taxon>
    </lineage>
</organism>
<evidence type="ECO:0000313" key="4">
    <source>
        <dbReference type="Proteomes" id="UP000295106"/>
    </source>
</evidence>
<dbReference type="EMBL" id="SLXD01000008">
    <property type="protein sequence ID" value="TCP01765.1"/>
    <property type="molecule type" value="Genomic_DNA"/>
</dbReference>
<dbReference type="OrthoDB" id="8594649at2"/>
<dbReference type="Proteomes" id="UP000295106">
    <property type="component" value="Unassembled WGS sequence"/>
</dbReference>
<feature type="region of interest" description="Disordered" evidence="1">
    <location>
        <begin position="130"/>
        <end position="150"/>
    </location>
</feature>
<dbReference type="RefSeq" id="WP_132647830.1">
    <property type="nucleotide sequence ID" value="NZ_CP181386.1"/>
</dbReference>
<dbReference type="GeneID" id="99683852"/>
<keyword evidence="2" id="KW-0812">Transmembrane</keyword>
<accession>A0A4R2M9T8</accession>
<dbReference type="AlphaFoldDB" id="A0A4R2M9T8"/>
<sequence length="697" mass="69476">MRRQPTNACGAGGQRGIATLLMIVLITLGLAAASAMAAWAMQGSMRLQQAEHTATQAEMKAWNGVVLLSRAVAAMPTTTELAAGGAVAFGNGAPEGLGATLVEKNADGLYVFDVVGASAGARSVLRVAIRPPQNGSDDETPLPSGATFHGDTRLDGSVSYTGTDARNLYVLDGSLTLSGSVTGLQQVCATGDITVNAAITVDELCSNGNVTLNGAAKVNKISAKGNVTLAGGAASTIGTIHSNGAVTLSGGSANAGTIQASGKVTVSGGAAKANEIYTESSIDWTSSATATALAANGSVNYRPSGSGVGTTISAIGDVTLTSAGTVRTGGTTTLVGYWGQGISGRLDGAGLLGGSSWGAYGGAVVASGTVGSIVAPYPGTVKVKVVSGYSVAITPVTVTTVATFEQPRVTVDAYALKPQANFVFTGVDGSGNPRLEAKGINGLEDGSYYVAGNASGGRNYLCRAVTGTTCVSPLLKLCQGYSDYNSCLSYASGNWTLQGKTMLPGVLWFEGNLTISNGVWVNTFLATGDISTAGGVKVYAPNYAGSDYTCLGRASSGLGLAAWSSYGFATTDYATQLCKGTPLELGGAAIGNIALLSGGLKDEGSFVGGNILLGSSNEIYGSVLAGQYLNTSGSTVVAGSTYSAAQGGSTTRTSNQQGGSTTIKVPAGSGAYDPGTTPCITGCSTPGADNVVWAAPR</sequence>
<protein>
    <submittedName>
        <fullName evidence="3">Uncharacterized protein</fullName>
    </submittedName>
</protein>
<comment type="caution">
    <text evidence="3">The sequence shown here is derived from an EMBL/GenBank/DDBJ whole genome shotgun (WGS) entry which is preliminary data.</text>
</comment>
<name>A0A4R2M9T8_RUBGE</name>
<evidence type="ECO:0000256" key="1">
    <source>
        <dbReference type="SAM" id="MobiDB-lite"/>
    </source>
</evidence>
<gene>
    <name evidence="3" type="ORF">EV684_108106</name>
</gene>
<reference evidence="3 4" key="1">
    <citation type="submission" date="2019-03" db="EMBL/GenBank/DDBJ databases">
        <title>Genomic Encyclopedia of Type Strains, Phase IV (KMG-IV): sequencing the most valuable type-strain genomes for metagenomic binning, comparative biology and taxonomic classification.</title>
        <authorList>
            <person name="Goeker M."/>
        </authorList>
    </citation>
    <scope>NUCLEOTIDE SEQUENCE [LARGE SCALE GENOMIC DNA]</scope>
    <source>
        <strain evidence="3 4">DSM 1709</strain>
    </source>
</reference>
<keyword evidence="2" id="KW-0472">Membrane</keyword>
<evidence type="ECO:0000313" key="3">
    <source>
        <dbReference type="EMBL" id="TCP01765.1"/>
    </source>
</evidence>
<evidence type="ECO:0000256" key="2">
    <source>
        <dbReference type="SAM" id="Phobius"/>
    </source>
</evidence>
<feature type="transmembrane region" description="Helical" evidence="2">
    <location>
        <begin position="20"/>
        <end position="41"/>
    </location>
</feature>
<proteinExistence type="predicted"/>